<name>A0ABX8CAU0_9ACTN</name>
<reference evidence="6" key="1">
    <citation type="submission" date="2021-05" db="EMBL/GenBank/DDBJ databases">
        <title>Direct Submission.</title>
        <authorList>
            <person name="Li K."/>
            <person name="Gao J."/>
        </authorList>
    </citation>
    <scope>NUCLEOTIDE SEQUENCE [LARGE SCALE GENOMIC DNA]</scope>
    <source>
        <strain evidence="6">HDS12</strain>
    </source>
</reference>
<dbReference type="EMBL" id="CP074132">
    <property type="protein sequence ID" value="QUX31152.1"/>
    <property type="molecule type" value="Genomic_DNA"/>
</dbReference>
<keyword evidence="3" id="KW-0472">Membrane</keyword>
<dbReference type="Proteomes" id="UP000678016">
    <property type="component" value="Chromosome"/>
</dbReference>
<keyword evidence="6" id="KW-1185">Reference proteome</keyword>
<evidence type="ECO:0000259" key="4">
    <source>
        <dbReference type="Pfam" id="PF11611"/>
    </source>
</evidence>
<dbReference type="InterPro" id="IPR029050">
    <property type="entry name" value="Immunoprotect_excell_Ig-like"/>
</dbReference>
<keyword evidence="1" id="KW-0732">Signal</keyword>
<evidence type="ECO:0000313" key="5">
    <source>
        <dbReference type="EMBL" id="QUX31152.1"/>
    </source>
</evidence>
<keyword evidence="3" id="KW-0812">Transmembrane</keyword>
<accession>A0ABX8CAU0</accession>
<protein>
    <submittedName>
        <fullName evidence="5">DUF4352 domain-containing protein</fullName>
    </submittedName>
</protein>
<organism evidence="5 6">
    <name type="scientific">Nocardiopsis akebiae</name>
    <dbReference type="NCBI Taxonomy" id="2831968"/>
    <lineage>
        <taxon>Bacteria</taxon>
        <taxon>Bacillati</taxon>
        <taxon>Actinomycetota</taxon>
        <taxon>Actinomycetes</taxon>
        <taxon>Streptosporangiales</taxon>
        <taxon>Nocardiopsidaceae</taxon>
        <taxon>Nocardiopsis</taxon>
    </lineage>
</organism>
<sequence>MTSPQPPYGPPPPPANRGMSTGKKVGLGCGGCLGVLLFLFLLVGCVAVLGGDDLDGGAPEPAATREEAGGGADGEAPAEGPAGETAAEETAAEEQDVVLTAETTEFTPSILHDGGDFTSVYVTVENNSDENVDVNPLYFALVADDGTKHDTSGGLGEDENQIDTLTLSPGQRAEGVVTAEGAFTPASVEFGGPLGLGETYTVEVG</sequence>
<evidence type="ECO:0000313" key="6">
    <source>
        <dbReference type="Proteomes" id="UP000678016"/>
    </source>
</evidence>
<evidence type="ECO:0000256" key="3">
    <source>
        <dbReference type="SAM" id="Phobius"/>
    </source>
</evidence>
<feature type="compositionally biased region" description="Low complexity" evidence="2">
    <location>
        <begin position="74"/>
        <end position="85"/>
    </location>
</feature>
<dbReference type="RefSeq" id="WP_212643845.1">
    <property type="nucleotide sequence ID" value="NZ_CP074132.1"/>
</dbReference>
<feature type="domain" description="DUF4352" evidence="4">
    <location>
        <begin position="109"/>
        <end position="178"/>
    </location>
</feature>
<gene>
    <name evidence="5" type="ORF">KGD83_12045</name>
</gene>
<dbReference type="InterPro" id="IPR029051">
    <property type="entry name" value="DUF4352"/>
</dbReference>
<dbReference type="Gene3D" id="2.60.40.1240">
    <property type="match status" value="1"/>
</dbReference>
<feature type="transmembrane region" description="Helical" evidence="3">
    <location>
        <begin position="25"/>
        <end position="49"/>
    </location>
</feature>
<proteinExistence type="predicted"/>
<keyword evidence="3" id="KW-1133">Transmembrane helix</keyword>
<evidence type="ECO:0000256" key="1">
    <source>
        <dbReference type="ARBA" id="ARBA00022729"/>
    </source>
</evidence>
<feature type="region of interest" description="Disordered" evidence="2">
    <location>
        <begin position="54"/>
        <end position="94"/>
    </location>
</feature>
<dbReference type="Pfam" id="PF11611">
    <property type="entry name" value="DUF4352"/>
    <property type="match status" value="1"/>
</dbReference>
<evidence type="ECO:0000256" key="2">
    <source>
        <dbReference type="SAM" id="MobiDB-lite"/>
    </source>
</evidence>